<dbReference type="PANTHER" id="PTHR31189:SF41">
    <property type="entry name" value="VICILIN C72"/>
    <property type="match status" value="1"/>
</dbReference>
<comment type="similarity">
    <text evidence="1">Belongs to the 7S seed storage protein family.</text>
</comment>
<dbReference type="Proteomes" id="UP001604336">
    <property type="component" value="Unassembled WGS sequence"/>
</dbReference>
<protein>
    <submittedName>
        <fullName evidence="3">Cupin family protein</fullName>
    </submittedName>
</protein>
<dbReference type="InterPro" id="IPR050253">
    <property type="entry name" value="Seed_Storage-Functional"/>
</dbReference>
<dbReference type="EMBL" id="JBFOLK010000009">
    <property type="protein sequence ID" value="KAL2486935.1"/>
    <property type="molecule type" value="Genomic_DNA"/>
</dbReference>
<evidence type="ECO:0000256" key="1">
    <source>
        <dbReference type="ARBA" id="ARBA00023597"/>
    </source>
</evidence>
<keyword evidence="4" id="KW-1185">Reference proteome</keyword>
<comment type="caution">
    <text evidence="3">The sequence shown here is derived from an EMBL/GenBank/DDBJ whole genome shotgun (WGS) entry which is preliminary data.</text>
</comment>
<dbReference type="InterPro" id="IPR011051">
    <property type="entry name" value="RmlC_Cupin_sf"/>
</dbReference>
<dbReference type="SUPFAM" id="SSF51182">
    <property type="entry name" value="RmlC-like cupins"/>
    <property type="match status" value="1"/>
</dbReference>
<name>A0ABD1REX1_9LAMI</name>
<evidence type="ECO:0000313" key="3">
    <source>
        <dbReference type="EMBL" id="KAL2486935.1"/>
    </source>
</evidence>
<dbReference type="Gene3D" id="2.60.120.10">
    <property type="entry name" value="Jelly Rolls"/>
    <property type="match status" value="1"/>
</dbReference>
<dbReference type="InterPro" id="IPR006045">
    <property type="entry name" value="Cupin_1"/>
</dbReference>
<organism evidence="3 4">
    <name type="scientific">Abeliophyllum distichum</name>
    <dbReference type="NCBI Taxonomy" id="126358"/>
    <lineage>
        <taxon>Eukaryota</taxon>
        <taxon>Viridiplantae</taxon>
        <taxon>Streptophyta</taxon>
        <taxon>Embryophyta</taxon>
        <taxon>Tracheophyta</taxon>
        <taxon>Spermatophyta</taxon>
        <taxon>Magnoliopsida</taxon>
        <taxon>eudicotyledons</taxon>
        <taxon>Gunneridae</taxon>
        <taxon>Pentapetalae</taxon>
        <taxon>asterids</taxon>
        <taxon>lamiids</taxon>
        <taxon>Lamiales</taxon>
        <taxon>Oleaceae</taxon>
        <taxon>Forsythieae</taxon>
        <taxon>Abeliophyllum</taxon>
    </lineage>
</organism>
<dbReference type="SMART" id="SM00835">
    <property type="entry name" value="Cupin_1"/>
    <property type="match status" value="1"/>
</dbReference>
<dbReference type="PANTHER" id="PTHR31189">
    <property type="entry name" value="OS03G0336100 PROTEIN-RELATED"/>
    <property type="match status" value="1"/>
</dbReference>
<dbReference type="Pfam" id="PF00190">
    <property type="entry name" value="Cupin_1"/>
    <property type="match status" value="1"/>
</dbReference>
<dbReference type="AlphaFoldDB" id="A0ABD1REX1"/>
<evidence type="ECO:0000259" key="2">
    <source>
        <dbReference type="SMART" id="SM00835"/>
    </source>
</evidence>
<proteinExistence type="inferred from homology"/>
<feature type="domain" description="Cupin type-1" evidence="2">
    <location>
        <begin position="1"/>
        <end position="124"/>
    </location>
</feature>
<sequence length="124" mass="13678">MIAPHYNSRTAKIVFVVGGNGLYEMACPHLGRQSQQGSGQRQQEETTSVHYQKASARLSVGDAFVFPVGHPIAIIASQNSNLQLAEFGIKAWNNQICFLAGQDTYGTRFSRKQKSCLSSCQQER</sequence>
<dbReference type="InterPro" id="IPR014710">
    <property type="entry name" value="RmlC-like_jellyroll"/>
</dbReference>
<reference evidence="4" key="1">
    <citation type="submission" date="2024-07" db="EMBL/GenBank/DDBJ databases">
        <title>Two chromosome-level genome assemblies of Korean endemic species Abeliophyllum distichum and Forsythia ovata (Oleaceae).</title>
        <authorList>
            <person name="Jang H."/>
        </authorList>
    </citation>
    <scope>NUCLEOTIDE SEQUENCE [LARGE SCALE GENOMIC DNA]</scope>
</reference>
<evidence type="ECO:0000313" key="4">
    <source>
        <dbReference type="Proteomes" id="UP001604336"/>
    </source>
</evidence>
<accession>A0ABD1REX1</accession>
<gene>
    <name evidence="3" type="ORF">Adt_31691</name>
</gene>